<organism evidence="7 8">
    <name type="scientific">Citroniella saccharovorans</name>
    <dbReference type="NCBI Taxonomy" id="2053367"/>
    <lineage>
        <taxon>Bacteria</taxon>
        <taxon>Bacillati</taxon>
        <taxon>Bacillota</taxon>
        <taxon>Tissierellia</taxon>
        <taxon>Tissierellales</taxon>
        <taxon>Peptoniphilaceae</taxon>
        <taxon>Citroniella</taxon>
    </lineage>
</organism>
<dbReference type="Proteomes" id="UP001357733">
    <property type="component" value="Unassembled WGS sequence"/>
</dbReference>
<sequence length="176" mass="19684">MGTIDYAGYVIINTIIGLLFLFKYVYGSAVLSMISIKSGASNKENMVKYPKYSSGLALTLYFIGAVFILIFNKNIVALFSDNRDVILIVKTYILVFIAVNSISCISYSYKLALQAINQSKFVLYTSIFIDALAVLIMFITIIVLKLSFIGLIIAIFITETLTLIFFANKYLDNIKN</sequence>
<keyword evidence="6" id="KW-0812">Transmembrane</keyword>
<keyword evidence="6" id="KW-1133">Transmembrane helix</keyword>
<evidence type="ECO:0000256" key="5">
    <source>
        <dbReference type="ARBA" id="ARBA00031636"/>
    </source>
</evidence>
<feature type="transmembrane region" description="Helical" evidence="6">
    <location>
        <begin position="6"/>
        <end position="31"/>
    </location>
</feature>
<dbReference type="GO" id="GO:0005886">
    <property type="term" value="C:plasma membrane"/>
    <property type="evidence" value="ECO:0007669"/>
    <property type="project" value="TreeGrafter"/>
</dbReference>
<accession>A0AAW9MYV9</accession>
<comment type="similarity">
    <text evidence="2">Belongs to the multi antimicrobial extrusion (MATE) (TC 2.A.66.1) family.</text>
</comment>
<dbReference type="PANTHER" id="PTHR43298">
    <property type="entry name" value="MULTIDRUG RESISTANCE PROTEIN NORM-RELATED"/>
    <property type="match status" value="1"/>
</dbReference>
<feature type="transmembrane region" description="Helical" evidence="6">
    <location>
        <begin position="91"/>
        <end position="109"/>
    </location>
</feature>
<evidence type="ECO:0000256" key="1">
    <source>
        <dbReference type="ARBA" id="ARBA00003408"/>
    </source>
</evidence>
<comment type="function">
    <text evidence="1">Multidrug efflux pump.</text>
</comment>
<evidence type="ECO:0000256" key="3">
    <source>
        <dbReference type="ARBA" id="ARBA00020268"/>
    </source>
</evidence>
<dbReference type="InterPro" id="IPR050222">
    <property type="entry name" value="MATE_MdtK"/>
</dbReference>
<feature type="transmembrane region" description="Helical" evidence="6">
    <location>
        <begin position="121"/>
        <end position="142"/>
    </location>
</feature>
<comment type="caution">
    <text evidence="7">The sequence shown here is derived from an EMBL/GenBank/DDBJ whole genome shotgun (WGS) entry which is preliminary data.</text>
</comment>
<keyword evidence="6" id="KW-0472">Membrane</keyword>
<evidence type="ECO:0000313" key="8">
    <source>
        <dbReference type="Proteomes" id="UP001357733"/>
    </source>
</evidence>
<evidence type="ECO:0000256" key="6">
    <source>
        <dbReference type="SAM" id="Phobius"/>
    </source>
</evidence>
<dbReference type="Pfam" id="PF01554">
    <property type="entry name" value="MatE"/>
    <property type="match status" value="1"/>
</dbReference>
<feature type="transmembrane region" description="Helical" evidence="6">
    <location>
        <begin position="148"/>
        <end position="167"/>
    </location>
</feature>
<proteinExistence type="inferred from homology"/>
<dbReference type="AlphaFoldDB" id="A0AAW9MYV9"/>
<dbReference type="RefSeq" id="WP_324620495.1">
    <property type="nucleotide sequence ID" value="NZ_JAYKOT010000003.1"/>
</dbReference>
<name>A0AAW9MYV9_9FIRM</name>
<protein>
    <recommendedName>
        <fullName evidence="3">Probable multidrug resistance protein NorM</fullName>
    </recommendedName>
    <alternativeName>
        <fullName evidence="5">Multidrug-efflux transporter</fullName>
    </alternativeName>
</protein>
<dbReference type="GO" id="GO:0015297">
    <property type="term" value="F:antiporter activity"/>
    <property type="evidence" value="ECO:0007669"/>
    <property type="project" value="InterPro"/>
</dbReference>
<evidence type="ECO:0000256" key="4">
    <source>
        <dbReference type="ARBA" id="ARBA00022448"/>
    </source>
</evidence>
<dbReference type="PANTHER" id="PTHR43298:SF2">
    <property type="entry name" value="FMN_FAD EXPORTER YEEO-RELATED"/>
    <property type="match status" value="1"/>
</dbReference>
<keyword evidence="8" id="KW-1185">Reference proteome</keyword>
<dbReference type="GO" id="GO:0042910">
    <property type="term" value="F:xenobiotic transmembrane transporter activity"/>
    <property type="evidence" value="ECO:0007669"/>
    <property type="project" value="InterPro"/>
</dbReference>
<keyword evidence="4" id="KW-0813">Transport</keyword>
<gene>
    <name evidence="7" type="ORF">VLK81_07040</name>
</gene>
<reference evidence="7 8" key="1">
    <citation type="submission" date="2024-01" db="EMBL/GenBank/DDBJ databases">
        <title>Complete genome sequence of Citroniella saccharovorans strain M6.X9, isolated from human fecal sample.</title>
        <authorList>
            <person name="Cheng G."/>
            <person name="Westerholm M."/>
            <person name="Schnurer A."/>
        </authorList>
    </citation>
    <scope>NUCLEOTIDE SEQUENCE [LARGE SCALE GENOMIC DNA]</scope>
    <source>
        <strain evidence="7 8">DSM 29873</strain>
    </source>
</reference>
<feature type="transmembrane region" description="Helical" evidence="6">
    <location>
        <begin position="52"/>
        <end position="71"/>
    </location>
</feature>
<dbReference type="InterPro" id="IPR002528">
    <property type="entry name" value="MATE_fam"/>
</dbReference>
<evidence type="ECO:0000256" key="2">
    <source>
        <dbReference type="ARBA" id="ARBA00010199"/>
    </source>
</evidence>
<dbReference type="EMBL" id="JAYKOT010000003">
    <property type="protein sequence ID" value="MEB3429765.1"/>
    <property type="molecule type" value="Genomic_DNA"/>
</dbReference>
<evidence type="ECO:0000313" key="7">
    <source>
        <dbReference type="EMBL" id="MEB3429765.1"/>
    </source>
</evidence>